<evidence type="ECO:0000313" key="3">
    <source>
        <dbReference type="Proteomes" id="UP001175271"/>
    </source>
</evidence>
<comment type="caution">
    <text evidence="2">The sequence shown here is derived from an EMBL/GenBank/DDBJ whole genome shotgun (WGS) entry which is preliminary data.</text>
</comment>
<gene>
    <name evidence="2" type="ORF">QR680_007999</name>
</gene>
<dbReference type="EMBL" id="JAUCMV010000001">
    <property type="protein sequence ID" value="KAK0423150.1"/>
    <property type="molecule type" value="Genomic_DNA"/>
</dbReference>
<keyword evidence="1" id="KW-0812">Transmembrane</keyword>
<accession>A0AA39IGD8</accession>
<name>A0AA39IGD8_9BILA</name>
<sequence length="193" mass="22571">MSVIDDNPFTHVRLCCWSVHIVRLAKIVYFASLLTYLTWFTLAVIEHIMVEPKAVYSEEIGVLVTIAGITCYVLLYLTTFQNYNKALIVIYLLYETEQIGTYVLYWTVQVASEMQFHSAFFLIYTVLITICIILKPFYLYVYFKYYRFLSHEEQYGLQISTSLRMSAVSEERTHDMFPQSHAEQTISSSNVIN</sequence>
<feature type="transmembrane region" description="Helical" evidence="1">
    <location>
        <begin position="60"/>
        <end position="79"/>
    </location>
</feature>
<evidence type="ECO:0000256" key="1">
    <source>
        <dbReference type="SAM" id="Phobius"/>
    </source>
</evidence>
<protein>
    <submittedName>
        <fullName evidence="2">Uncharacterized protein</fullName>
    </submittedName>
</protein>
<keyword evidence="3" id="KW-1185">Reference proteome</keyword>
<dbReference type="AlphaFoldDB" id="A0AA39IGD8"/>
<proteinExistence type="predicted"/>
<reference evidence="2" key="1">
    <citation type="submission" date="2023-06" db="EMBL/GenBank/DDBJ databases">
        <title>Genomic analysis of the entomopathogenic nematode Steinernema hermaphroditum.</title>
        <authorList>
            <person name="Schwarz E.M."/>
            <person name="Heppert J.K."/>
            <person name="Baniya A."/>
            <person name="Schwartz H.T."/>
            <person name="Tan C.-H."/>
            <person name="Antoshechkin I."/>
            <person name="Sternberg P.W."/>
            <person name="Goodrich-Blair H."/>
            <person name="Dillman A.R."/>
        </authorList>
    </citation>
    <scope>NUCLEOTIDE SEQUENCE</scope>
    <source>
        <strain evidence="2">PS9179</strain>
        <tissue evidence="2">Whole animal</tissue>
    </source>
</reference>
<feature type="transmembrane region" description="Helical" evidence="1">
    <location>
        <begin position="27"/>
        <end position="48"/>
    </location>
</feature>
<feature type="transmembrane region" description="Helical" evidence="1">
    <location>
        <begin position="120"/>
        <end position="143"/>
    </location>
</feature>
<keyword evidence="1" id="KW-0472">Membrane</keyword>
<feature type="transmembrane region" description="Helical" evidence="1">
    <location>
        <begin position="86"/>
        <end position="108"/>
    </location>
</feature>
<organism evidence="2 3">
    <name type="scientific">Steinernema hermaphroditum</name>
    <dbReference type="NCBI Taxonomy" id="289476"/>
    <lineage>
        <taxon>Eukaryota</taxon>
        <taxon>Metazoa</taxon>
        <taxon>Ecdysozoa</taxon>
        <taxon>Nematoda</taxon>
        <taxon>Chromadorea</taxon>
        <taxon>Rhabditida</taxon>
        <taxon>Tylenchina</taxon>
        <taxon>Panagrolaimomorpha</taxon>
        <taxon>Strongyloidoidea</taxon>
        <taxon>Steinernematidae</taxon>
        <taxon>Steinernema</taxon>
    </lineage>
</organism>
<dbReference type="Proteomes" id="UP001175271">
    <property type="component" value="Unassembled WGS sequence"/>
</dbReference>
<evidence type="ECO:0000313" key="2">
    <source>
        <dbReference type="EMBL" id="KAK0423150.1"/>
    </source>
</evidence>
<keyword evidence="1" id="KW-1133">Transmembrane helix</keyword>